<protein>
    <recommendedName>
        <fullName evidence="4">Aminotransferase yhxA</fullName>
    </recommendedName>
</protein>
<dbReference type="EMBL" id="FNJU01000003">
    <property type="protein sequence ID" value="SDP45411.1"/>
    <property type="molecule type" value="Genomic_DNA"/>
</dbReference>
<dbReference type="PROSITE" id="PS51257">
    <property type="entry name" value="PROKAR_LIPOPROTEIN"/>
    <property type="match status" value="1"/>
</dbReference>
<accession>A0A1H0SUM9</accession>
<reference evidence="3" key="1">
    <citation type="submission" date="2016-10" db="EMBL/GenBank/DDBJ databases">
        <authorList>
            <person name="Varghese N."/>
            <person name="Submissions S."/>
        </authorList>
    </citation>
    <scope>NUCLEOTIDE SEQUENCE [LARGE SCALE GENOMIC DNA]</scope>
    <source>
        <strain evidence="3">IBRC-M10078</strain>
    </source>
</reference>
<proteinExistence type="predicted"/>
<dbReference type="Proteomes" id="UP000199159">
    <property type="component" value="Unassembled WGS sequence"/>
</dbReference>
<dbReference type="RefSeq" id="WP_238457205.1">
    <property type="nucleotide sequence ID" value="NZ_FNJU01000003.1"/>
</dbReference>
<evidence type="ECO:0000256" key="1">
    <source>
        <dbReference type="SAM" id="MobiDB-lite"/>
    </source>
</evidence>
<keyword evidence="3" id="KW-1185">Reference proteome</keyword>
<sequence>MESKTKKLLAGVTSVAMIASIVGCQNNTPALPDDSNCDEWEWDDDDGVYECDETTSSYYGHYFYGGSYYSNKASLLKSPSYQNYKNSSSFKGGKGFGSGSSFSGG</sequence>
<dbReference type="AlphaFoldDB" id="A0A1H0SUM9"/>
<feature type="region of interest" description="Disordered" evidence="1">
    <location>
        <begin position="86"/>
        <end position="105"/>
    </location>
</feature>
<name>A0A1H0SUM9_9BACI</name>
<feature type="compositionally biased region" description="Gly residues" evidence="1">
    <location>
        <begin position="92"/>
        <end position="105"/>
    </location>
</feature>
<evidence type="ECO:0000313" key="2">
    <source>
        <dbReference type="EMBL" id="SDP45411.1"/>
    </source>
</evidence>
<organism evidence="2 3">
    <name type="scientific">Litchfieldia salsa</name>
    <dbReference type="NCBI Taxonomy" id="930152"/>
    <lineage>
        <taxon>Bacteria</taxon>
        <taxon>Bacillati</taxon>
        <taxon>Bacillota</taxon>
        <taxon>Bacilli</taxon>
        <taxon>Bacillales</taxon>
        <taxon>Bacillaceae</taxon>
        <taxon>Litchfieldia</taxon>
    </lineage>
</organism>
<evidence type="ECO:0000313" key="3">
    <source>
        <dbReference type="Proteomes" id="UP000199159"/>
    </source>
</evidence>
<dbReference type="STRING" id="930152.SAMN05216565_103126"/>
<gene>
    <name evidence="2" type="ORF">SAMN05216565_103126</name>
</gene>
<evidence type="ECO:0008006" key="4">
    <source>
        <dbReference type="Google" id="ProtNLM"/>
    </source>
</evidence>